<dbReference type="Pfam" id="PF00269">
    <property type="entry name" value="SASP"/>
    <property type="match status" value="1"/>
</dbReference>
<evidence type="ECO:0000313" key="3">
    <source>
        <dbReference type="Proteomes" id="UP000199695"/>
    </source>
</evidence>
<keyword evidence="3" id="KW-1185">Reference proteome</keyword>
<sequence>MARRRNRNRLLVPEARQGMEQFKTKVMNQVLGTHFQDSDEIKMEVAKQLDIPLSKEGNGDLKAEDAGKIGGAIGGNMVKEMIRLAEKNLLSKR</sequence>
<evidence type="ECO:0000256" key="1">
    <source>
        <dbReference type="ARBA" id="ARBA00003863"/>
    </source>
</evidence>
<dbReference type="Proteomes" id="UP000199695">
    <property type="component" value="Unassembled WGS sequence"/>
</dbReference>
<dbReference type="GO" id="GO:0006265">
    <property type="term" value="P:DNA topological change"/>
    <property type="evidence" value="ECO:0007669"/>
    <property type="project" value="InterPro"/>
</dbReference>
<dbReference type="PANTHER" id="PTHR36107">
    <property type="entry name" value="SMALL, ACID-SOLUBLE SPORE PROTEIN A"/>
    <property type="match status" value="1"/>
</dbReference>
<dbReference type="InterPro" id="IPR050847">
    <property type="entry name" value="SASP_DNA-binding"/>
</dbReference>
<protein>
    <submittedName>
        <fullName evidence="2">Small, acid-soluble spore protein, alpha/beta type</fullName>
    </submittedName>
</protein>
<dbReference type="InterPro" id="IPR001448">
    <property type="entry name" value="SASP_alpha/beta-type"/>
</dbReference>
<dbReference type="RefSeq" id="WP_089964371.1">
    <property type="nucleotide sequence ID" value="NZ_FOCQ01000001.1"/>
</dbReference>
<dbReference type="EMBL" id="FOCQ01000001">
    <property type="protein sequence ID" value="SEM68029.1"/>
    <property type="molecule type" value="Genomic_DNA"/>
</dbReference>
<dbReference type="PANTHER" id="PTHR36107:SF1">
    <property type="entry name" value="SMALL, ACID-SOLUBLE SPORE PROTEIN A"/>
    <property type="match status" value="1"/>
</dbReference>
<dbReference type="InterPro" id="IPR038300">
    <property type="entry name" value="SASP_sf_alpha/beta"/>
</dbReference>
<dbReference type="Gene3D" id="6.10.10.80">
    <property type="entry name" value="Small, acid-soluble spore protein, alpha/beta type-like"/>
    <property type="match status" value="1"/>
</dbReference>
<name>A0A1H8AE00_9BACL</name>
<accession>A0A1H8AE00</accession>
<evidence type="ECO:0000313" key="2">
    <source>
        <dbReference type="EMBL" id="SEM68029.1"/>
    </source>
</evidence>
<dbReference type="GO" id="GO:0003690">
    <property type="term" value="F:double-stranded DNA binding"/>
    <property type="evidence" value="ECO:0007669"/>
    <property type="project" value="InterPro"/>
</dbReference>
<organism evidence="2 3">
    <name type="scientific">Lihuaxuella thermophila</name>
    <dbReference type="NCBI Taxonomy" id="1173111"/>
    <lineage>
        <taxon>Bacteria</taxon>
        <taxon>Bacillati</taxon>
        <taxon>Bacillota</taxon>
        <taxon>Bacilli</taxon>
        <taxon>Bacillales</taxon>
        <taxon>Thermoactinomycetaceae</taxon>
        <taxon>Lihuaxuella</taxon>
    </lineage>
</organism>
<proteinExistence type="predicted"/>
<dbReference type="OrthoDB" id="1683773at2"/>
<dbReference type="STRING" id="1173111.SAMN05444955_10153"/>
<gene>
    <name evidence="2" type="ORF">SAMN05444955_10153</name>
</gene>
<comment type="function">
    <text evidence="1">SASP are bound to spore DNA. They are double-stranded DNA-binding proteins that cause DNA to change to an a-like conformation. They protect the DNA backbone from chemical and enzymatic cleavage and are thus involved in dormant spore's high resistance to UV light.</text>
</comment>
<reference evidence="2 3" key="1">
    <citation type="submission" date="2016-10" db="EMBL/GenBank/DDBJ databases">
        <authorList>
            <person name="de Groot N.N."/>
        </authorList>
    </citation>
    <scope>NUCLEOTIDE SEQUENCE [LARGE SCALE GENOMIC DNA]</scope>
    <source>
        <strain evidence="2 3">DSM 46701</strain>
    </source>
</reference>
<dbReference type="AlphaFoldDB" id="A0A1H8AE00"/>